<keyword evidence="2" id="KW-0732">Signal</keyword>
<proteinExistence type="predicted"/>
<dbReference type="AlphaFoldDB" id="A0A8J8AX67"/>
<dbReference type="Proteomes" id="UP000675747">
    <property type="component" value="Unassembled WGS sequence"/>
</dbReference>
<gene>
    <name evidence="4" type="ORF">KB893_012620</name>
    <name evidence="3" type="ORF">KB893_04130</name>
</gene>
<evidence type="ECO:0008006" key="6">
    <source>
        <dbReference type="Google" id="ProtNLM"/>
    </source>
</evidence>
<evidence type="ECO:0000256" key="2">
    <source>
        <dbReference type="SAM" id="SignalP"/>
    </source>
</evidence>
<feature type="compositionally biased region" description="Basic and acidic residues" evidence="1">
    <location>
        <begin position="103"/>
        <end position="124"/>
    </location>
</feature>
<keyword evidence="5" id="KW-1185">Reference proteome</keyword>
<dbReference type="EMBL" id="JAGQFT010000018">
    <property type="protein sequence ID" value="MBR0561710.1"/>
    <property type="molecule type" value="Genomic_DNA"/>
</dbReference>
<sequence length="145" mass="15400">MHRAHFALAALALAAVLPLAACDKDPYDTPVDPPPVRTGRDMDTSTAPDEAVEDAATVNERSVPPQRADLARPDPAGLPAEGPVTSPADRYEAAIEGCQNLPEEERGRCRDEAEALRQQSRENQDEGGQGEGAQEGGDAQDQSRS</sequence>
<feature type="signal peptide" evidence="2">
    <location>
        <begin position="1"/>
        <end position="21"/>
    </location>
</feature>
<evidence type="ECO:0000313" key="3">
    <source>
        <dbReference type="EMBL" id="MBR0561710.1"/>
    </source>
</evidence>
<feature type="compositionally biased region" description="Low complexity" evidence="1">
    <location>
        <begin position="136"/>
        <end position="145"/>
    </location>
</feature>
<feature type="chain" id="PRO_5042774357" description="Secreted protein" evidence="2">
    <location>
        <begin position="22"/>
        <end position="145"/>
    </location>
</feature>
<comment type="caution">
    <text evidence="3">The sequence shown here is derived from an EMBL/GenBank/DDBJ whole genome shotgun (WGS) entry which is preliminary data.</text>
</comment>
<dbReference type="RefSeq" id="WP_211925677.1">
    <property type="nucleotide sequence ID" value="NZ_JAGQFT020000008.1"/>
</dbReference>
<reference evidence="4 5" key="1">
    <citation type="journal article" date="2021" name="Microbiol. Resour. Announc.">
        <title>Draft Genome Sequence of Coralloluteibacterium stylophorae LMG 29479T.</title>
        <authorList>
            <person name="Karlyshev A.V."/>
            <person name="Kudryashova E.B."/>
            <person name="Ariskina E.V."/>
            <person name="Conroy A.P."/>
            <person name="Abidueva E.Y."/>
        </authorList>
    </citation>
    <scope>NUCLEOTIDE SEQUENCE [LARGE SCALE GENOMIC DNA]</scope>
    <source>
        <strain evidence="4 5">LMG 29479</strain>
    </source>
</reference>
<name>A0A8J8AX67_9GAMM</name>
<evidence type="ECO:0000313" key="5">
    <source>
        <dbReference type="Proteomes" id="UP000675747"/>
    </source>
</evidence>
<protein>
    <recommendedName>
        <fullName evidence="6">Secreted protein</fullName>
    </recommendedName>
</protein>
<reference evidence="3" key="2">
    <citation type="submission" date="2021-04" db="EMBL/GenBank/DDBJ databases">
        <authorList>
            <person name="Karlyshev A.V."/>
        </authorList>
    </citation>
    <scope>NUCLEOTIDE SEQUENCE</scope>
    <source>
        <strain evidence="3">LMG 29479</strain>
    </source>
</reference>
<organism evidence="3">
    <name type="scientific">Coralloluteibacterium stylophorae</name>
    <dbReference type="NCBI Taxonomy" id="1776034"/>
    <lineage>
        <taxon>Bacteria</taxon>
        <taxon>Pseudomonadati</taxon>
        <taxon>Pseudomonadota</taxon>
        <taxon>Gammaproteobacteria</taxon>
        <taxon>Lysobacterales</taxon>
        <taxon>Lysobacteraceae</taxon>
        <taxon>Coralloluteibacterium</taxon>
    </lineage>
</organism>
<dbReference type="EMBL" id="JAGQFT020000008">
    <property type="protein sequence ID" value="MBS7457974.1"/>
    <property type="molecule type" value="Genomic_DNA"/>
</dbReference>
<evidence type="ECO:0000313" key="4">
    <source>
        <dbReference type="EMBL" id="MBS7457974.1"/>
    </source>
</evidence>
<evidence type="ECO:0000256" key="1">
    <source>
        <dbReference type="SAM" id="MobiDB-lite"/>
    </source>
</evidence>
<feature type="region of interest" description="Disordered" evidence="1">
    <location>
        <begin position="23"/>
        <end position="145"/>
    </location>
</feature>
<accession>A0A8J8AX67</accession>